<sequence length="166" mass="19773">MQYKDPVLPPLSHEVDDVWIERVAADQPLRKRTHYGTHYHYQPSTILSFLQVDGDWFRRLTTFMPLATLLALQCSAKEYAFVNDLLLHHAQTMTQEVRTAFYECMWYRTDGNPKSRLTNWMNRIPERESHFCHRPRDVYLQPICVTPDRIQRGFPYGNVCRRNGDR</sequence>
<keyword evidence="1" id="KW-1185">Reference proteome</keyword>
<organism evidence="1 2">
    <name type="scientific">Romanomermis culicivorax</name>
    <name type="common">Nematode worm</name>
    <dbReference type="NCBI Taxonomy" id="13658"/>
    <lineage>
        <taxon>Eukaryota</taxon>
        <taxon>Metazoa</taxon>
        <taxon>Ecdysozoa</taxon>
        <taxon>Nematoda</taxon>
        <taxon>Enoplea</taxon>
        <taxon>Dorylaimia</taxon>
        <taxon>Mermithida</taxon>
        <taxon>Mermithoidea</taxon>
        <taxon>Mermithidae</taxon>
        <taxon>Romanomermis</taxon>
    </lineage>
</organism>
<evidence type="ECO:0000313" key="1">
    <source>
        <dbReference type="Proteomes" id="UP000887565"/>
    </source>
</evidence>
<evidence type="ECO:0000313" key="2">
    <source>
        <dbReference type="WBParaSite" id="nRc.2.0.1.t22689-RA"/>
    </source>
</evidence>
<protein>
    <submittedName>
        <fullName evidence="2">Uncharacterized protein</fullName>
    </submittedName>
</protein>
<proteinExistence type="predicted"/>
<dbReference type="AlphaFoldDB" id="A0A915J891"/>
<dbReference type="WBParaSite" id="nRc.2.0.1.t22689-RA">
    <property type="protein sequence ID" value="nRc.2.0.1.t22689-RA"/>
    <property type="gene ID" value="nRc.2.0.1.g22689"/>
</dbReference>
<reference evidence="2" key="1">
    <citation type="submission" date="2022-11" db="UniProtKB">
        <authorList>
            <consortium name="WormBaseParasite"/>
        </authorList>
    </citation>
    <scope>IDENTIFICATION</scope>
</reference>
<name>A0A915J891_ROMCU</name>
<accession>A0A915J891</accession>
<dbReference type="Proteomes" id="UP000887565">
    <property type="component" value="Unplaced"/>
</dbReference>